<protein>
    <submittedName>
        <fullName evidence="10">Alanine:cation symporter family protein</fullName>
    </submittedName>
</protein>
<evidence type="ECO:0000256" key="5">
    <source>
        <dbReference type="ARBA" id="ARBA00022692"/>
    </source>
</evidence>
<evidence type="ECO:0000256" key="2">
    <source>
        <dbReference type="ARBA" id="ARBA00009261"/>
    </source>
</evidence>
<name>A0ABT5U1L8_9MICO</name>
<comment type="caution">
    <text evidence="10">The sequence shown here is derived from an EMBL/GenBank/DDBJ whole genome shotgun (WGS) entry which is preliminary data.</text>
</comment>
<comment type="similarity">
    <text evidence="2">Belongs to the alanine or glycine:cation symporter (AGCS) (TC 2.A.25) family.</text>
</comment>
<evidence type="ECO:0000256" key="6">
    <source>
        <dbReference type="ARBA" id="ARBA00022989"/>
    </source>
</evidence>
<dbReference type="Pfam" id="PF01235">
    <property type="entry name" value="Na_Ala_symp"/>
    <property type="match status" value="1"/>
</dbReference>
<keyword evidence="11" id="KW-1185">Reference proteome</keyword>
<keyword evidence="4" id="KW-1003">Cell membrane</keyword>
<dbReference type="EMBL" id="JARACI010001194">
    <property type="protein sequence ID" value="MDD9208124.1"/>
    <property type="molecule type" value="Genomic_DNA"/>
</dbReference>
<evidence type="ECO:0000313" key="11">
    <source>
        <dbReference type="Proteomes" id="UP001165561"/>
    </source>
</evidence>
<proteinExistence type="inferred from homology"/>
<reference evidence="10" key="1">
    <citation type="submission" date="2023-02" db="EMBL/GenBank/DDBJ databases">
        <title>Georgenia sp.10Sc9-8, isolated from a soil sample collected from the Taklamakan desert.</title>
        <authorList>
            <person name="Liu S."/>
        </authorList>
    </citation>
    <scope>NUCLEOTIDE SEQUENCE</scope>
    <source>
        <strain evidence="10">10Sc9-8</strain>
    </source>
</reference>
<gene>
    <name evidence="10" type="ORF">PU560_16860</name>
</gene>
<sequence>VWTIADIAMGRMAAVNLVAVILLGRWVLGALRDFERHAGRAEDVPPFRGSDNPDLPGDCGSEGRAPPVAPPLTGLCEHSPLTSGARRARRR</sequence>
<keyword evidence="5 9" id="KW-0812">Transmembrane</keyword>
<keyword evidence="6 9" id="KW-1133">Transmembrane helix</keyword>
<keyword evidence="3" id="KW-0813">Transport</keyword>
<evidence type="ECO:0000256" key="7">
    <source>
        <dbReference type="ARBA" id="ARBA00023136"/>
    </source>
</evidence>
<feature type="non-terminal residue" evidence="10">
    <location>
        <position position="1"/>
    </location>
</feature>
<evidence type="ECO:0000256" key="9">
    <source>
        <dbReference type="SAM" id="Phobius"/>
    </source>
</evidence>
<comment type="subcellular location">
    <subcellularLocation>
        <location evidence="1">Cell membrane</location>
        <topology evidence="1">Multi-pass membrane protein</topology>
    </subcellularLocation>
</comment>
<feature type="region of interest" description="Disordered" evidence="8">
    <location>
        <begin position="40"/>
        <end position="91"/>
    </location>
</feature>
<evidence type="ECO:0000256" key="1">
    <source>
        <dbReference type="ARBA" id="ARBA00004651"/>
    </source>
</evidence>
<organism evidence="10 11">
    <name type="scientific">Georgenia halotolerans</name>
    <dbReference type="NCBI Taxonomy" id="3028317"/>
    <lineage>
        <taxon>Bacteria</taxon>
        <taxon>Bacillati</taxon>
        <taxon>Actinomycetota</taxon>
        <taxon>Actinomycetes</taxon>
        <taxon>Micrococcales</taxon>
        <taxon>Bogoriellaceae</taxon>
        <taxon>Georgenia</taxon>
    </lineage>
</organism>
<keyword evidence="7 9" id="KW-0472">Membrane</keyword>
<accession>A0ABT5U1L8</accession>
<evidence type="ECO:0000313" key="10">
    <source>
        <dbReference type="EMBL" id="MDD9208124.1"/>
    </source>
</evidence>
<dbReference type="InterPro" id="IPR001463">
    <property type="entry name" value="Na/Ala_symport"/>
</dbReference>
<feature type="transmembrane region" description="Helical" evidence="9">
    <location>
        <begin position="12"/>
        <end position="31"/>
    </location>
</feature>
<dbReference type="Proteomes" id="UP001165561">
    <property type="component" value="Unassembled WGS sequence"/>
</dbReference>
<evidence type="ECO:0000256" key="4">
    <source>
        <dbReference type="ARBA" id="ARBA00022475"/>
    </source>
</evidence>
<evidence type="ECO:0000256" key="3">
    <source>
        <dbReference type="ARBA" id="ARBA00022448"/>
    </source>
</evidence>
<evidence type="ECO:0000256" key="8">
    <source>
        <dbReference type="SAM" id="MobiDB-lite"/>
    </source>
</evidence>